<comment type="cofactor">
    <cofactor evidence="9">
        <name>Ca(2+)</name>
        <dbReference type="ChEBI" id="CHEBI:29108"/>
    </cofactor>
    <text evidence="9">Binds 1 Ca(2+) ion per subunit.</text>
</comment>
<feature type="active site" evidence="8">
    <location>
        <position position="416"/>
    </location>
</feature>
<dbReference type="Pfam" id="PF00868">
    <property type="entry name" value="Transglut_N"/>
    <property type="match status" value="1"/>
</dbReference>
<dbReference type="GO" id="GO:0046872">
    <property type="term" value="F:metal ion binding"/>
    <property type="evidence" value="ECO:0007669"/>
    <property type="project" value="UniProtKB-KW"/>
</dbReference>
<dbReference type="InterPro" id="IPR036985">
    <property type="entry name" value="Transglutaminase-like_sf"/>
</dbReference>
<dbReference type="FunFam" id="2.60.40.10:FF:000171">
    <property type="entry name" value="protein-glutamine gamma-glutamyltransferase 6"/>
    <property type="match status" value="1"/>
</dbReference>
<dbReference type="InterPro" id="IPR001102">
    <property type="entry name" value="Transglutaminase_N"/>
</dbReference>
<dbReference type="PANTHER" id="PTHR11590">
    <property type="entry name" value="PROTEIN-GLUTAMINE GAMMA-GLUTAMYLTRANSFERASE"/>
    <property type="match status" value="1"/>
</dbReference>
<keyword evidence="3 9" id="KW-0479">Metal-binding</keyword>
<feature type="active site" evidence="8">
    <location>
        <position position="357"/>
    </location>
</feature>
<dbReference type="Gene3D" id="2.60.40.10">
    <property type="entry name" value="Immunoglobulins"/>
    <property type="match status" value="3"/>
</dbReference>
<feature type="binding site" evidence="9">
    <location>
        <position position="479"/>
    </location>
    <ligand>
        <name>Ca(2+)</name>
        <dbReference type="ChEBI" id="CHEBI:29108"/>
    </ligand>
</feature>
<evidence type="ECO:0000256" key="10">
    <source>
        <dbReference type="SAM" id="MobiDB-lite"/>
    </source>
</evidence>
<keyword evidence="2" id="KW-0808">Transferase</keyword>
<feature type="region of interest" description="Disordered" evidence="10">
    <location>
        <begin position="1"/>
        <end position="62"/>
    </location>
</feature>
<dbReference type="Proteomes" id="UP000085678">
    <property type="component" value="Unplaced"/>
</dbReference>
<dbReference type="InterPro" id="IPR008958">
    <property type="entry name" value="Transglutaminase_C"/>
</dbReference>
<evidence type="ECO:0000256" key="1">
    <source>
        <dbReference type="ARBA" id="ARBA00005968"/>
    </source>
</evidence>
<dbReference type="PIRSF" id="PIRSF000459">
    <property type="entry name" value="TGM_EBP42"/>
    <property type="match status" value="1"/>
</dbReference>
<evidence type="ECO:0000256" key="5">
    <source>
        <dbReference type="ARBA" id="ARBA00023315"/>
    </source>
</evidence>
<evidence type="ECO:0000313" key="13">
    <source>
        <dbReference type="RefSeq" id="XP_013400329.1"/>
    </source>
</evidence>
<evidence type="ECO:0000313" key="12">
    <source>
        <dbReference type="Proteomes" id="UP000085678"/>
    </source>
</evidence>
<gene>
    <name evidence="13" type="primary">LOC106166344</name>
</gene>
<dbReference type="OrthoDB" id="437511at2759"/>
<organism evidence="12 13">
    <name type="scientific">Lingula anatina</name>
    <name type="common">Brachiopod</name>
    <name type="synonym">Lingula unguis</name>
    <dbReference type="NCBI Taxonomy" id="7574"/>
    <lineage>
        <taxon>Eukaryota</taxon>
        <taxon>Metazoa</taxon>
        <taxon>Spiralia</taxon>
        <taxon>Lophotrochozoa</taxon>
        <taxon>Brachiopoda</taxon>
        <taxon>Linguliformea</taxon>
        <taxon>Lingulata</taxon>
        <taxon>Lingulida</taxon>
        <taxon>Linguloidea</taxon>
        <taxon>Lingulidae</taxon>
        <taxon>Lingula</taxon>
    </lineage>
</organism>
<evidence type="ECO:0000256" key="8">
    <source>
        <dbReference type="PIRSR" id="PIRSR000459-1"/>
    </source>
</evidence>
<protein>
    <recommendedName>
        <fullName evidence="6">protein-glutamine gamma-glutamyltransferase</fullName>
        <ecNumber evidence="6">2.3.2.13</ecNumber>
    </recommendedName>
</protein>
<dbReference type="FunFam" id="3.90.260.10:FF:000001">
    <property type="entry name" value="Protein-glutamine gamma-glutamyltransferase 2"/>
    <property type="match status" value="1"/>
</dbReference>
<dbReference type="PANTHER" id="PTHR11590:SF40">
    <property type="entry name" value="HEMOCYTE PROTEIN-GLUTAMINE GAMMA-GLUTAMYLTRANSFERASE-LIKE PROTEIN"/>
    <property type="match status" value="1"/>
</dbReference>
<dbReference type="InterPro" id="IPR036238">
    <property type="entry name" value="Transglutaminase_C_sf"/>
</dbReference>
<evidence type="ECO:0000256" key="7">
    <source>
        <dbReference type="ARBA" id="ARBA00051843"/>
    </source>
</evidence>
<dbReference type="InterPro" id="IPR038765">
    <property type="entry name" value="Papain-like_cys_pep_sf"/>
</dbReference>
<evidence type="ECO:0000256" key="6">
    <source>
        <dbReference type="ARBA" id="ARBA00024222"/>
    </source>
</evidence>
<dbReference type="InterPro" id="IPR050779">
    <property type="entry name" value="Transglutaminase"/>
</dbReference>
<comment type="catalytic activity">
    <reaction evidence="7">
        <text>L-glutaminyl-[protein] + L-lysyl-[protein] = [protein]-L-lysyl-N(6)-5-L-glutamyl-[protein] + NH4(+)</text>
        <dbReference type="Rhea" id="RHEA:54816"/>
        <dbReference type="Rhea" id="RHEA-COMP:9752"/>
        <dbReference type="Rhea" id="RHEA-COMP:10207"/>
        <dbReference type="Rhea" id="RHEA-COMP:14005"/>
        <dbReference type="ChEBI" id="CHEBI:28938"/>
        <dbReference type="ChEBI" id="CHEBI:29969"/>
        <dbReference type="ChEBI" id="CHEBI:30011"/>
        <dbReference type="ChEBI" id="CHEBI:138370"/>
        <dbReference type="EC" id="2.3.2.13"/>
    </reaction>
</comment>
<dbReference type="InterPro" id="IPR023608">
    <property type="entry name" value="Transglutaminase_animal"/>
</dbReference>
<dbReference type="SMART" id="SM00460">
    <property type="entry name" value="TGc"/>
    <property type="match status" value="1"/>
</dbReference>
<comment type="similarity">
    <text evidence="1">Belongs to the transglutaminase superfamily. Transglutaminase family.</text>
</comment>
<dbReference type="InterPro" id="IPR013808">
    <property type="entry name" value="Transglutaminase_AS"/>
</dbReference>
<accession>A0A1S3IS20</accession>
<feature type="active site" evidence="8">
    <location>
        <position position="439"/>
    </location>
</feature>
<dbReference type="SUPFAM" id="SSF49309">
    <property type="entry name" value="Transglutaminase, two C-terminal domains"/>
    <property type="match status" value="2"/>
</dbReference>
<evidence type="ECO:0000259" key="11">
    <source>
        <dbReference type="SMART" id="SM00460"/>
    </source>
</evidence>
<dbReference type="Pfam" id="PF00927">
    <property type="entry name" value="Transglut_C"/>
    <property type="match status" value="2"/>
</dbReference>
<feature type="domain" description="Transglutaminase-like" evidence="11">
    <location>
        <begin position="349"/>
        <end position="442"/>
    </location>
</feature>
<dbReference type="RefSeq" id="XP_013400329.1">
    <property type="nucleotide sequence ID" value="XM_013544875.1"/>
</dbReference>
<dbReference type="EC" id="2.3.2.13" evidence="6"/>
<dbReference type="InterPro" id="IPR002931">
    <property type="entry name" value="Transglutaminase-like"/>
</dbReference>
<keyword evidence="4 9" id="KW-0106">Calcium</keyword>
<feature type="compositionally biased region" description="Basic and acidic residues" evidence="10">
    <location>
        <begin position="19"/>
        <end position="40"/>
    </location>
</feature>
<reference evidence="13" key="1">
    <citation type="submission" date="2025-08" db="UniProtKB">
        <authorList>
            <consortium name="RefSeq"/>
        </authorList>
    </citation>
    <scope>IDENTIFICATION</scope>
    <source>
        <tissue evidence="13">Gonads</tissue>
    </source>
</reference>
<dbReference type="Pfam" id="PF01841">
    <property type="entry name" value="Transglut_core"/>
    <property type="match status" value="1"/>
</dbReference>
<feature type="binding site" evidence="9">
    <location>
        <position position="545"/>
    </location>
    <ligand>
        <name>Ca(2+)</name>
        <dbReference type="ChEBI" id="CHEBI:29108"/>
    </ligand>
</feature>
<keyword evidence="12" id="KW-1185">Reference proteome</keyword>
<dbReference type="FunCoup" id="A0A1S3IS20">
    <property type="interactions" value="56"/>
</dbReference>
<dbReference type="AlphaFoldDB" id="A0A1S3IS20"/>
<dbReference type="InParanoid" id="A0A1S3IS20"/>
<dbReference type="OMA" id="EVQTLEW"/>
<dbReference type="PROSITE" id="PS00547">
    <property type="entry name" value="TRANSGLUTAMINASES"/>
    <property type="match status" value="1"/>
</dbReference>
<sequence>MGNLKSKHTRYEVSTPPKSELERRGRGEGVNRSRRDDFYARRSGLKPHPESAVSPEDRNLQVPPKGKRILHVKDVDLCIKQNTYDHITDKYELTEEREEDGKKIKPNLVIRRGKPFDIVVKFDRAFEKEKDDLKIILEVGPRPLPSRGTSVVIVLSDEDKPNQWGAMIKEVNGKDVTLRIFTPGNCIVGKWTLKLEFKLLKDAGTGKPEEEVKKYRYVHEDPIYMLFNPWCPDDICYLEDETLILEYVLNDMGKIYAGNYKQIGSKPWTFGQFEDFVLDCAFYVLDKAELPYRSRNNPVGVVRKISAITNSLDDDGILVGNWSGDYSGGTAPTAWVGSVAILEEYWKTKQPVKFGQCWVFSGVVTTLCRALGIPCRSVTNFASAHDVDATITIDMYWTSDGKPMEDANFDSIWNFHVWNDVWMARPDLPPGYSGWQAIDATPQETSDGIYCSGPCSVNALRDGVITLPYDGPFIFAEVNADKVHYIQKSNGEFRSVIQKDIVGKRISTRLPDGFARRAVVGSIIDDPDRHDITSQYKHTEGTAEERAALMKAISTSTRQDIYDDVGDDVKFNFVDKDDIFIGSDFDVEVKVTNTSDEERNVTITLSATVCRYTGVPVAQLKNEQFQIKLEPKSEQNVKMACTVDEYLPKLVEGASMKIGGMAWVKETGQVHADLDDFRLRRPDLKVEAKCLDDSGIFRVGVPFDLVVSLTNPLNKQLTKCEWFIEGPGLQKPKRIKHASDVAANALVDLTYQMTPRRTGTRQIAVGFDTVELPDITGSAIIEVKPAA</sequence>
<dbReference type="InterPro" id="IPR013783">
    <property type="entry name" value="Ig-like_fold"/>
</dbReference>
<evidence type="ECO:0000256" key="2">
    <source>
        <dbReference type="ARBA" id="ARBA00022679"/>
    </source>
</evidence>
<proteinExistence type="inferred from homology"/>
<feature type="binding site" evidence="9">
    <location>
        <position position="481"/>
    </location>
    <ligand>
        <name>Ca(2+)</name>
        <dbReference type="ChEBI" id="CHEBI:29108"/>
    </ligand>
</feature>
<evidence type="ECO:0000256" key="3">
    <source>
        <dbReference type="ARBA" id="ARBA00022723"/>
    </source>
</evidence>
<keyword evidence="5" id="KW-0012">Acyltransferase</keyword>
<dbReference type="GeneID" id="106166344"/>
<dbReference type="InterPro" id="IPR014756">
    <property type="entry name" value="Ig_E-set"/>
</dbReference>
<dbReference type="SUPFAM" id="SSF54001">
    <property type="entry name" value="Cysteine proteinases"/>
    <property type="match status" value="1"/>
</dbReference>
<dbReference type="SUPFAM" id="SSF81296">
    <property type="entry name" value="E set domains"/>
    <property type="match status" value="1"/>
</dbReference>
<dbReference type="Gene3D" id="3.90.260.10">
    <property type="entry name" value="Transglutaminase-like"/>
    <property type="match status" value="1"/>
</dbReference>
<evidence type="ECO:0000256" key="9">
    <source>
        <dbReference type="PIRSR" id="PIRSR000459-2"/>
    </source>
</evidence>
<feature type="binding site" evidence="9">
    <location>
        <position position="540"/>
    </location>
    <ligand>
        <name>Ca(2+)</name>
        <dbReference type="ChEBI" id="CHEBI:29108"/>
    </ligand>
</feature>
<dbReference type="KEGG" id="lak:106166344"/>
<name>A0A1S3IS20_LINAN</name>
<dbReference type="GO" id="GO:0003810">
    <property type="term" value="F:protein-glutamine gamma-glutamyltransferase activity"/>
    <property type="evidence" value="ECO:0007669"/>
    <property type="project" value="UniProtKB-EC"/>
</dbReference>
<evidence type="ECO:0000256" key="4">
    <source>
        <dbReference type="ARBA" id="ARBA00022837"/>
    </source>
</evidence>